<dbReference type="CDD" id="cd02796">
    <property type="entry name" value="tRNA_bind_bactPheRS"/>
    <property type="match status" value="1"/>
</dbReference>
<dbReference type="Pfam" id="PF03147">
    <property type="entry name" value="FDX-ACB"/>
    <property type="match status" value="1"/>
</dbReference>
<dbReference type="InterPro" id="IPR036690">
    <property type="entry name" value="Fdx_antiC-bd_sf"/>
</dbReference>
<evidence type="ECO:0000256" key="9">
    <source>
        <dbReference type="ARBA" id="ARBA00022840"/>
    </source>
</evidence>
<evidence type="ECO:0000256" key="13">
    <source>
        <dbReference type="ARBA" id="ARBA00023146"/>
    </source>
</evidence>
<dbReference type="GO" id="GO:0005524">
    <property type="term" value="F:ATP binding"/>
    <property type="evidence" value="ECO:0007669"/>
    <property type="project" value="UniProtKB-UniRule"/>
</dbReference>
<gene>
    <name evidence="15" type="primary">pheT</name>
    <name evidence="20" type="ORF">WS74_1069</name>
</gene>
<accession>A0A075U766</accession>
<proteinExistence type="inferred from homology"/>
<dbReference type="NCBIfam" id="TIGR00472">
    <property type="entry name" value="pheT_bact"/>
    <property type="match status" value="1"/>
</dbReference>
<dbReference type="Proteomes" id="UP000029079">
    <property type="component" value="Chromosome"/>
</dbReference>
<evidence type="ECO:0000256" key="2">
    <source>
        <dbReference type="ARBA" id="ARBA00008653"/>
    </source>
</evidence>
<evidence type="ECO:0000256" key="8">
    <source>
        <dbReference type="ARBA" id="ARBA00022741"/>
    </source>
</evidence>
<feature type="domain" description="TRNA-binding" evidence="17">
    <location>
        <begin position="39"/>
        <end position="158"/>
    </location>
</feature>
<dbReference type="Pfam" id="PF03484">
    <property type="entry name" value="B5"/>
    <property type="match status" value="1"/>
</dbReference>
<dbReference type="GO" id="GO:0000287">
    <property type="term" value="F:magnesium ion binding"/>
    <property type="evidence" value="ECO:0007669"/>
    <property type="project" value="UniProtKB-UniRule"/>
</dbReference>
<dbReference type="PROSITE" id="PS51483">
    <property type="entry name" value="B5"/>
    <property type="match status" value="1"/>
</dbReference>
<dbReference type="OrthoDB" id="9805455at2"/>
<comment type="similarity">
    <text evidence="2 15">Belongs to the phenylalanyl-tRNA synthetase beta subunit family. Type 1 subfamily.</text>
</comment>
<evidence type="ECO:0000259" key="17">
    <source>
        <dbReference type="PROSITE" id="PS50886"/>
    </source>
</evidence>
<evidence type="ECO:0000259" key="18">
    <source>
        <dbReference type="PROSITE" id="PS51447"/>
    </source>
</evidence>
<name>A0A075U766_9LACO</name>
<comment type="subcellular location">
    <subcellularLocation>
        <location evidence="1 15">Cytoplasm</location>
    </subcellularLocation>
</comment>
<evidence type="ECO:0000256" key="16">
    <source>
        <dbReference type="PROSITE-ProRule" id="PRU00209"/>
    </source>
</evidence>
<keyword evidence="12 15" id="KW-0648">Protein biosynthesis</keyword>
<evidence type="ECO:0000256" key="3">
    <source>
        <dbReference type="ARBA" id="ARBA00011209"/>
    </source>
</evidence>
<feature type="binding site" evidence="15">
    <location>
        <position position="474"/>
    </location>
    <ligand>
        <name>Mg(2+)</name>
        <dbReference type="ChEBI" id="CHEBI:18420"/>
        <note>shared with alpha subunit</note>
    </ligand>
</feature>
<dbReference type="SUPFAM" id="SSF55681">
    <property type="entry name" value="Class II aaRS and biotin synthetases"/>
    <property type="match status" value="1"/>
</dbReference>
<feature type="domain" description="B5" evidence="19">
    <location>
        <begin position="411"/>
        <end position="486"/>
    </location>
</feature>
<dbReference type="SUPFAM" id="SSF50249">
    <property type="entry name" value="Nucleic acid-binding proteins"/>
    <property type="match status" value="1"/>
</dbReference>
<dbReference type="AlphaFoldDB" id="A0A075U766"/>
<dbReference type="InterPro" id="IPR002547">
    <property type="entry name" value="tRNA-bd_dom"/>
</dbReference>
<evidence type="ECO:0000313" key="21">
    <source>
        <dbReference type="Proteomes" id="UP000029079"/>
    </source>
</evidence>
<dbReference type="InterPro" id="IPR005121">
    <property type="entry name" value="Fdx_antiC-bd"/>
</dbReference>
<dbReference type="InterPro" id="IPR033714">
    <property type="entry name" value="tRNA_bind_bactPheRS"/>
</dbReference>
<evidence type="ECO:0000256" key="7">
    <source>
        <dbReference type="ARBA" id="ARBA00022723"/>
    </source>
</evidence>
<dbReference type="Gene3D" id="3.50.40.10">
    <property type="entry name" value="Phenylalanyl-trna Synthetase, Chain B, domain 3"/>
    <property type="match status" value="1"/>
</dbReference>
<dbReference type="InterPro" id="IPR005146">
    <property type="entry name" value="B3/B4_tRNA-bd"/>
</dbReference>
<dbReference type="PANTHER" id="PTHR10947:SF0">
    <property type="entry name" value="PHENYLALANINE--TRNA LIGASE BETA SUBUNIT"/>
    <property type="match status" value="1"/>
</dbReference>
<dbReference type="GO" id="GO:0004826">
    <property type="term" value="F:phenylalanine-tRNA ligase activity"/>
    <property type="evidence" value="ECO:0007669"/>
    <property type="project" value="UniProtKB-UniRule"/>
</dbReference>
<keyword evidence="6 15" id="KW-0436">Ligase</keyword>
<dbReference type="Pfam" id="PF01588">
    <property type="entry name" value="tRNA_bind"/>
    <property type="match status" value="1"/>
</dbReference>
<dbReference type="FunFam" id="3.30.56.10:FF:000002">
    <property type="entry name" value="Phenylalanine--tRNA ligase beta subunit"/>
    <property type="match status" value="1"/>
</dbReference>
<dbReference type="Pfam" id="PF17759">
    <property type="entry name" value="tRNA_synthFbeta"/>
    <property type="match status" value="1"/>
</dbReference>
<keyword evidence="9 15" id="KW-0067">ATP-binding</keyword>
<comment type="cofactor">
    <cofactor evidence="15">
        <name>Mg(2+)</name>
        <dbReference type="ChEBI" id="CHEBI:18420"/>
    </cofactor>
    <text evidence="15">Binds 2 magnesium ions per tetramer.</text>
</comment>
<keyword evidence="10 15" id="KW-0460">Magnesium</keyword>
<dbReference type="InterPro" id="IPR045060">
    <property type="entry name" value="Phe-tRNA-ligase_IIc_bsu"/>
</dbReference>
<dbReference type="STRING" id="759620.WS105_1065"/>
<dbReference type="Gene3D" id="3.30.56.10">
    <property type="match status" value="2"/>
</dbReference>
<organism evidence="20 21">
    <name type="scientific">Weissella ceti</name>
    <dbReference type="NCBI Taxonomy" id="759620"/>
    <lineage>
        <taxon>Bacteria</taxon>
        <taxon>Bacillati</taxon>
        <taxon>Bacillota</taxon>
        <taxon>Bacilli</taxon>
        <taxon>Lactobacillales</taxon>
        <taxon>Lactobacillaceae</taxon>
        <taxon>Weissella</taxon>
    </lineage>
</organism>
<dbReference type="EC" id="6.1.1.20" evidence="15"/>
<dbReference type="InterPro" id="IPR012340">
    <property type="entry name" value="NA-bd_OB-fold"/>
</dbReference>
<feature type="binding site" evidence="15">
    <location>
        <position position="473"/>
    </location>
    <ligand>
        <name>Mg(2+)</name>
        <dbReference type="ChEBI" id="CHEBI:18420"/>
        <note>shared with alpha subunit</note>
    </ligand>
</feature>
<evidence type="ECO:0000256" key="12">
    <source>
        <dbReference type="ARBA" id="ARBA00022917"/>
    </source>
</evidence>
<sequence>MNISVDWLKEYLPISLPVNELAEKISRTAVEVEEQIDLQGDMKNIVIAKVLSVAPHEDSDHLVVTQLDAGEDEPVQVVTGAPNVAAGQTVILAKHKSVIADGVKIKKGKLRGVPSNGMLTALQELGLEEKVSPKAFDAGIWVFSDEDSAKLNAGDNALEVLGFDDHVIELGITPNRADMLSMNGTAWEVAAILDEELTLPTFDLTETTEAAADMIKVSADAALAPKYGVRVVKNVTVGDSPLWLQQRLWKMGIRPISNVVDVTNLMLLTYGQPLHAFDYQNLPEPTLHVREAVAGEKITTLDGQDRETAAGDLVIASGDEALMFAGVMGGQSTEVTAETRDVVLEAAVFESKAIRHAARDQNLHSEASQRFERGVDMTMTFQALDHAAALIAEIAGGEVLAGQVIAQDTPYVAEEVTVSVADINHVLGTDIQTAEVAAIFARLGFEFVEADSVFTVTVPARRWDITIQADLIEEVARLYGYDNLPATLPTGETTPGQLTPTQSLLRATRHTLEGLGLNQAISYVLTTPEKATQFTLTPSTPVELSYPMSQDRRATRGSLLTSLLDDVAYNTARNQNDLALYEQGRVFAAQGDDQQPLETEHVAGVLTGNFHARNWDQAAQLADFFTLKGIVEQLIANWGLTARFVPNTDRVDMHPGRTADIIINDDVVGFIGEVHPVTAKAYKVNQTFAFEMDMEKIAQHHEMGTQYNVVSRFPAISRDLAIMVDRDVASADLITVIRENGGNDLKNVTVFDVYTGSNVADDKKSVAYSLRFENAAHTLVDEEINTAITNISDALHVAFSAEIR</sequence>
<evidence type="ECO:0000256" key="5">
    <source>
        <dbReference type="ARBA" id="ARBA00022555"/>
    </source>
</evidence>
<dbReference type="SUPFAM" id="SSF56037">
    <property type="entry name" value="PheT/TilS domain"/>
    <property type="match status" value="1"/>
</dbReference>
<dbReference type="PATRIC" id="fig|759620.7.peg.1028"/>
<dbReference type="GO" id="GO:0009328">
    <property type="term" value="C:phenylalanine-tRNA ligase complex"/>
    <property type="evidence" value="ECO:0007669"/>
    <property type="project" value="TreeGrafter"/>
</dbReference>
<keyword evidence="21" id="KW-1185">Reference proteome</keyword>
<dbReference type="InterPro" id="IPR004532">
    <property type="entry name" value="Phe-tRNA-ligase_IIc_bsu_bact"/>
</dbReference>
<dbReference type="InterPro" id="IPR041616">
    <property type="entry name" value="PheRS_beta_core"/>
</dbReference>
<dbReference type="GO" id="GO:0006432">
    <property type="term" value="P:phenylalanyl-tRNA aminoacylation"/>
    <property type="evidence" value="ECO:0007669"/>
    <property type="project" value="UniProtKB-UniRule"/>
</dbReference>
<dbReference type="InterPro" id="IPR009061">
    <property type="entry name" value="DNA-bd_dom_put_sf"/>
</dbReference>
<evidence type="ECO:0000256" key="15">
    <source>
        <dbReference type="HAMAP-Rule" id="MF_00283"/>
    </source>
</evidence>
<comment type="catalytic activity">
    <reaction evidence="14 15">
        <text>tRNA(Phe) + L-phenylalanine + ATP = L-phenylalanyl-tRNA(Phe) + AMP + diphosphate + H(+)</text>
        <dbReference type="Rhea" id="RHEA:19413"/>
        <dbReference type="Rhea" id="RHEA-COMP:9668"/>
        <dbReference type="Rhea" id="RHEA-COMP:9699"/>
        <dbReference type="ChEBI" id="CHEBI:15378"/>
        <dbReference type="ChEBI" id="CHEBI:30616"/>
        <dbReference type="ChEBI" id="CHEBI:33019"/>
        <dbReference type="ChEBI" id="CHEBI:58095"/>
        <dbReference type="ChEBI" id="CHEBI:78442"/>
        <dbReference type="ChEBI" id="CHEBI:78531"/>
        <dbReference type="ChEBI" id="CHEBI:456215"/>
        <dbReference type="EC" id="6.1.1.20"/>
    </reaction>
</comment>
<reference evidence="21" key="2">
    <citation type="submission" date="2014-08" db="EMBL/GenBank/DDBJ databases">
        <title>Complete genome of Weissella ceti strain WS74 isolated from diseased rainbow trout in Brazil.</title>
        <authorList>
            <person name="Figueiredo H.C.P."/>
            <person name="Leal C.A.G."/>
            <person name="Pereira F.L."/>
            <person name="Soares S.C."/>
            <person name="Dorella F.A."/>
            <person name="Carvalho A.F."/>
            <person name="Azevedo V.A.C."/>
        </authorList>
    </citation>
    <scope>NUCLEOTIDE SEQUENCE [LARGE SCALE GENOMIC DNA]</scope>
    <source>
        <strain evidence="21">WS74</strain>
    </source>
</reference>
<dbReference type="PROSITE" id="PS50886">
    <property type="entry name" value="TRBD"/>
    <property type="match status" value="1"/>
</dbReference>
<dbReference type="Gene3D" id="2.40.50.140">
    <property type="entry name" value="Nucleic acid-binding proteins"/>
    <property type="match status" value="1"/>
</dbReference>
<dbReference type="SMART" id="SM00874">
    <property type="entry name" value="B5"/>
    <property type="match status" value="1"/>
</dbReference>
<feature type="binding site" evidence="15">
    <location>
        <position position="470"/>
    </location>
    <ligand>
        <name>Mg(2+)</name>
        <dbReference type="ChEBI" id="CHEBI:18420"/>
        <note>shared with alpha subunit</note>
    </ligand>
</feature>
<dbReference type="Gene3D" id="3.30.70.380">
    <property type="entry name" value="Ferrodoxin-fold anticodon-binding domain"/>
    <property type="match status" value="1"/>
</dbReference>
<dbReference type="SMART" id="SM00896">
    <property type="entry name" value="FDX-ACB"/>
    <property type="match status" value="1"/>
</dbReference>
<dbReference type="PROSITE" id="PS51447">
    <property type="entry name" value="FDX_ACB"/>
    <property type="match status" value="1"/>
</dbReference>
<evidence type="ECO:0000256" key="4">
    <source>
        <dbReference type="ARBA" id="ARBA00022490"/>
    </source>
</evidence>
<dbReference type="HAMAP" id="MF_00283">
    <property type="entry name" value="Phe_tRNA_synth_beta1"/>
    <property type="match status" value="1"/>
</dbReference>
<dbReference type="KEGG" id="wct:WS74_1069"/>
<evidence type="ECO:0000256" key="6">
    <source>
        <dbReference type="ARBA" id="ARBA00022598"/>
    </source>
</evidence>
<evidence type="ECO:0000313" key="20">
    <source>
        <dbReference type="EMBL" id="AIM63320.1"/>
    </source>
</evidence>
<dbReference type="KEGG" id="wce:WS08_1003"/>
<dbReference type="KEGG" id="wci:WS105_1065"/>
<feature type="domain" description="FDX-ACB" evidence="18">
    <location>
        <begin position="711"/>
        <end position="804"/>
    </location>
</feature>
<dbReference type="CDD" id="cd00769">
    <property type="entry name" value="PheRS_beta_core"/>
    <property type="match status" value="1"/>
</dbReference>
<dbReference type="EMBL" id="CP009223">
    <property type="protein sequence ID" value="AIM63320.1"/>
    <property type="molecule type" value="Genomic_DNA"/>
</dbReference>
<evidence type="ECO:0000256" key="11">
    <source>
        <dbReference type="ARBA" id="ARBA00022884"/>
    </source>
</evidence>
<dbReference type="SMART" id="SM00873">
    <property type="entry name" value="B3_4"/>
    <property type="match status" value="1"/>
</dbReference>
<comment type="subunit">
    <text evidence="3 15">Tetramer of two alpha and two beta subunits.</text>
</comment>
<evidence type="ECO:0000259" key="19">
    <source>
        <dbReference type="PROSITE" id="PS51483"/>
    </source>
</evidence>
<evidence type="ECO:0000256" key="14">
    <source>
        <dbReference type="ARBA" id="ARBA00049255"/>
    </source>
</evidence>
<dbReference type="RefSeq" id="WP_009496184.1">
    <property type="nucleotide sequence ID" value="NZ_CP009223.1"/>
</dbReference>
<dbReference type="InterPro" id="IPR020825">
    <property type="entry name" value="Phe-tRNA_synthase-like_B3/B4"/>
</dbReference>
<dbReference type="FunFam" id="3.30.70.380:FF:000001">
    <property type="entry name" value="Phenylalanine--tRNA ligase beta subunit"/>
    <property type="match status" value="1"/>
</dbReference>
<dbReference type="GO" id="GO:0140096">
    <property type="term" value="F:catalytic activity, acting on a protein"/>
    <property type="evidence" value="ECO:0007669"/>
    <property type="project" value="UniProtKB-ARBA"/>
</dbReference>
<dbReference type="GO" id="GO:0016740">
    <property type="term" value="F:transferase activity"/>
    <property type="evidence" value="ECO:0007669"/>
    <property type="project" value="UniProtKB-ARBA"/>
</dbReference>
<keyword evidence="11 16" id="KW-0694">RNA-binding</keyword>
<keyword evidence="7 15" id="KW-0479">Metal-binding</keyword>
<protein>
    <recommendedName>
        <fullName evidence="15">Phenylalanine--tRNA ligase beta subunit</fullName>
        <ecNumber evidence="15">6.1.1.20</ecNumber>
    </recommendedName>
    <alternativeName>
        <fullName evidence="15">Phenylalanyl-tRNA synthetase beta subunit</fullName>
        <shortName evidence="15">PheRS</shortName>
    </alternativeName>
</protein>
<dbReference type="InterPro" id="IPR045864">
    <property type="entry name" value="aa-tRNA-synth_II/BPL/LPL"/>
</dbReference>
<keyword evidence="4 15" id="KW-0963">Cytoplasm</keyword>
<dbReference type="Pfam" id="PF03483">
    <property type="entry name" value="B3_4"/>
    <property type="match status" value="1"/>
</dbReference>
<dbReference type="GO" id="GO:0000049">
    <property type="term" value="F:tRNA binding"/>
    <property type="evidence" value="ECO:0007669"/>
    <property type="project" value="UniProtKB-UniRule"/>
</dbReference>
<dbReference type="PANTHER" id="PTHR10947">
    <property type="entry name" value="PHENYLALANYL-TRNA SYNTHETASE BETA CHAIN AND LEUCINE-RICH REPEAT-CONTAINING PROTEIN 47"/>
    <property type="match status" value="1"/>
</dbReference>
<dbReference type="SUPFAM" id="SSF46955">
    <property type="entry name" value="Putative DNA-binding domain"/>
    <property type="match status" value="1"/>
</dbReference>
<keyword evidence="5 16" id="KW-0820">tRNA-binding</keyword>
<dbReference type="Gene3D" id="3.30.930.10">
    <property type="entry name" value="Bira Bifunctional Protein, Domain 2"/>
    <property type="match status" value="1"/>
</dbReference>
<reference evidence="20 21" key="1">
    <citation type="journal article" date="2014" name="Genome Announc.">
        <title>Complete Genome Sequences of Fish Pathogenic Weissella ceti Strains WS74 and WS105.</title>
        <authorList>
            <person name="Figueiredo H.C."/>
            <person name="Leal C.A."/>
            <person name="Dorella F.A."/>
            <person name="Carvalho A.F."/>
            <person name="Soares S.C."/>
            <person name="Pereira F.L."/>
            <person name="Azevedo V.A."/>
        </authorList>
    </citation>
    <scope>NUCLEOTIDE SEQUENCE [LARGE SCALE GENOMIC DNA]</scope>
    <source>
        <strain evidence="20 21">WS74</strain>
    </source>
</reference>
<evidence type="ECO:0000256" key="10">
    <source>
        <dbReference type="ARBA" id="ARBA00022842"/>
    </source>
</evidence>
<dbReference type="InterPro" id="IPR005147">
    <property type="entry name" value="tRNA_synthase_B5-dom"/>
</dbReference>
<dbReference type="SUPFAM" id="SSF54991">
    <property type="entry name" value="Anticodon-binding domain of PheRS"/>
    <property type="match status" value="1"/>
</dbReference>
<keyword evidence="8 15" id="KW-0547">Nucleotide-binding</keyword>
<dbReference type="FunFam" id="3.30.930.10:FF:000022">
    <property type="entry name" value="Phenylalanine--tRNA ligase beta subunit"/>
    <property type="match status" value="1"/>
</dbReference>
<feature type="binding site" evidence="15">
    <location>
        <position position="464"/>
    </location>
    <ligand>
        <name>Mg(2+)</name>
        <dbReference type="ChEBI" id="CHEBI:18420"/>
        <note>shared with alpha subunit</note>
    </ligand>
</feature>
<evidence type="ECO:0000256" key="1">
    <source>
        <dbReference type="ARBA" id="ARBA00004496"/>
    </source>
</evidence>
<keyword evidence="13 15" id="KW-0030">Aminoacyl-tRNA synthetase</keyword>